<keyword evidence="2" id="KW-1185">Reference proteome</keyword>
<dbReference type="KEGG" id="afri:E3E15_00285"/>
<protein>
    <submittedName>
        <fullName evidence="1">Uncharacterized protein</fullName>
    </submittedName>
</protein>
<proteinExistence type="predicted"/>
<sequence length="323" mass="37033">MVRTCNWCGFFWMSNIRIIEDQQQVGCPNCPSVDIRECTYQQKKSALIFRNNIADKVTGSFVKKMKLTKFIKESKNKIAQESSAILAWSDDNHGRNAVGRIFGIVEENKIPIRFSNRGTPTIPRYALEEKLEEKYKKARFNGRLFISGEGNDEGAAFFAQFKQDSSFEKISAFPASYLKRIINNLHKTERPIREIIVLCCWTGKIPKNVSVKTRKVNFAADLAGNFKVRVYGPKGPVNREFGRIFISETGGANPKPITPMLTADNYNNVMPQFLRDGFNLYDGTSEDYEEVWNNLSEELHKKSSEIDYELVRKLSELLIKKQN</sequence>
<gene>
    <name evidence="1" type="ORF">E3E15_00285</name>
</gene>
<accession>A0A6M3HRJ2</accession>
<dbReference type="EMBL" id="CP038017">
    <property type="protein sequence ID" value="QIV93874.1"/>
    <property type="molecule type" value="Genomic_DNA"/>
</dbReference>
<reference evidence="1 2" key="1">
    <citation type="submission" date="2019-03" db="EMBL/GenBank/DDBJ databases">
        <title>Complete Genome Sequence of Allofrancisella frigidaquae Strain SYSU 10HL1970 Isolated from Water-Cooling Systems in China.</title>
        <authorList>
            <person name="Ohrman C."/>
            <person name="Uneklint I."/>
            <person name="Sjodin A."/>
        </authorList>
    </citation>
    <scope>NUCLEOTIDE SEQUENCE [LARGE SCALE GENOMIC DNA]</scope>
    <source>
        <strain evidence="1 2">SYSU 10HL1970</strain>
    </source>
</reference>
<dbReference type="AlphaFoldDB" id="A0A6M3HRJ2"/>
<name>A0A6M3HRJ2_9GAMM</name>
<evidence type="ECO:0000313" key="1">
    <source>
        <dbReference type="EMBL" id="QIV93874.1"/>
    </source>
</evidence>
<dbReference type="Proteomes" id="UP000503320">
    <property type="component" value="Chromosome"/>
</dbReference>
<evidence type="ECO:0000313" key="2">
    <source>
        <dbReference type="Proteomes" id="UP000503320"/>
    </source>
</evidence>
<dbReference type="RefSeq" id="WP_172106164.1">
    <property type="nucleotide sequence ID" value="NZ_CP038017.1"/>
</dbReference>
<organism evidence="1 2">
    <name type="scientific">Allofrancisella frigidaquae</name>
    <dbReference type="NCBI Taxonomy" id="1085644"/>
    <lineage>
        <taxon>Bacteria</taxon>
        <taxon>Pseudomonadati</taxon>
        <taxon>Pseudomonadota</taxon>
        <taxon>Gammaproteobacteria</taxon>
        <taxon>Thiotrichales</taxon>
        <taxon>Francisellaceae</taxon>
        <taxon>Allofrancisella</taxon>
    </lineage>
</organism>